<keyword evidence="1" id="KW-0812">Transmembrane</keyword>
<feature type="transmembrane region" description="Helical" evidence="1">
    <location>
        <begin position="54"/>
        <end position="71"/>
    </location>
</feature>
<dbReference type="Proteomes" id="UP001169066">
    <property type="component" value="Unassembled WGS sequence"/>
</dbReference>
<dbReference type="EMBL" id="JAQIBC010000008">
    <property type="protein sequence ID" value="MDM5264428.1"/>
    <property type="molecule type" value="Genomic_DNA"/>
</dbReference>
<gene>
    <name evidence="2" type="ORF">PF327_09490</name>
</gene>
<comment type="caution">
    <text evidence="2">The sequence shown here is derived from an EMBL/GenBank/DDBJ whole genome shotgun (WGS) entry which is preliminary data.</text>
</comment>
<accession>A0ABT7QTN5</accession>
<proteinExistence type="predicted"/>
<evidence type="ECO:0000313" key="3">
    <source>
        <dbReference type="Proteomes" id="UP001169066"/>
    </source>
</evidence>
<protein>
    <recommendedName>
        <fullName evidence="4">Cxxc_20_cxxc protein</fullName>
    </recommendedName>
</protein>
<reference evidence="2" key="1">
    <citation type="submission" date="2023-01" db="EMBL/GenBank/DDBJ databases">
        <title>Sulfurovum sp. XTW-4 genome assembly.</title>
        <authorList>
            <person name="Wang J."/>
        </authorList>
    </citation>
    <scope>NUCLEOTIDE SEQUENCE</scope>
    <source>
        <strain evidence="2">XTW-4</strain>
    </source>
</reference>
<feature type="transmembrane region" description="Helical" evidence="1">
    <location>
        <begin position="83"/>
        <end position="103"/>
    </location>
</feature>
<sequence>MKRRKCPCCQEEISIRYFIKRVLFPKKSISFIENEKGFTCRECNQPIMSAEKRFKLDTFTMSISMIPIAIFGLNDNISFSQEYIIKFISVFVLSFTFFLMGIFRQYYKVDFICNDKSSDEYNQQSIFG</sequence>
<evidence type="ECO:0000256" key="1">
    <source>
        <dbReference type="SAM" id="Phobius"/>
    </source>
</evidence>
<keyword evidence="3" id="KW-1185">Reference proteome</keyword>
<evidence type="ECO:0008006" key="4">
    <source>
        <dbReference type="Google" id="ProtNLM"/>
    </source>
</evidence>
<organism evidence="2 3">
    <name type="scientific">Sulfurovum xiamenensis</name>
    <dbReference type="NCBI Taxonomy" id="3019066"/>
    <lineage>
        <taxon>Bacteria</taxon>
        <taxon>Pseudomonadati</taxon>
        <taxon>Campylobacterota</taxon>
        <taxon>Epsilonproteobacteria</taxon>
        <taxon>Campylobacterales</taxon>
        <taxon>Sulfurovaceae</taxon>
        <taxon>Sulfurovum</taxon>
    </lineage>
</organism>
<evidence type="ECO:0000313" key="2">
    <source>
        <dbReference type="EMBL" id="MDM5264428.1"/>
    </source>
</evidence>
<keyword evidence="1" id="KW-0472">Membrane</keyword>
<dbReference type="RefSeq" id="WP_289402334.1">
    <property type="nucleotide sequence ID" value="NZ_JAQIBC010000008.1"/>
</dbReference>
<keyword evidence="1" id="KW-1133">Transmembrane helix</keyword>
<name>A0ABT7QTN5_9BACT</name>